<feature type="domain" description="TLDc" evidence="1">
    <location>
        <begin position="1"/>
        <end position="181"/>
    </location>
</feature>
<proteinExistence type="predicted"/>
<evidence type="ECO:0000313" key="3">
    <source>
        <dbReference type="Proteomes" id="UP000018888"/>
    </source>
</evidence>
<gene>
    <name evidence="2" type="ORF">GLOIN_2v1719599</name>
</gene>
<protein>
    <recommendedName>
        <fullName evidence="1">TLDc domain-containing protein</fullName>
    </recommendedName>
</protein>
<dbReference type="VEuPathDB" id="FungiDB:RhiirFUN_015803"/>
<dbReference type="AlphaFoldDB" id="A0A2P4P2Z8"/>
<dbReference type="PROSITE" id="PS51886">
    <property type="entry name" value="TLDC"/>
    <property type="match status" value="1"/>
</dbReference>
<organism evidence="2 3">
    <name type="scientific">Rhizophagus irregularis (strain DAOM 181602 / DAOM 197198 / MUCL 43194)</name>
    <name type="common">Arbuscular mycorrhizal fungus</name>
    <name type="synonym">Glomus intraradices</name>
    <dbReference type="NCBI Taxonomy" id="747089"/>
    <lineage>
        <taxon>Eukaryota</taxon>
        <taxon>Fungi</taxon>
        <taxon>Fungi incertae sedis</taxon>
        <taxon>Mucoromycota</taxon>
        <taxon>Glomeromycotina</taxon>
        <taxon>Glomeromycetes</taxon>
        <taxon>Glomerales</taxon>
        <taxon>Glomeraceae</taxon>
        <taxon>Rhizophagus</taxon>
    </lineage>
</organism>
<reference evidence="2 3" key="2">
    <citation type="journal article" date="2018" name="New Phytol.">
        <title>High intraspecific genome diversity in the model arbuscular mycorrhizal symbiont Rhizophagus irregularis.</title>
        <authorList>
            <person name="Chen E.C.H."/>
            <person name="Morin E."/>
            <person name="Beaudet D."/>
            <person name="Noel J."/>
            <person name="Yildirir G."/>
            <person name="Ndikumana S."/>
            <person name="Charron P."/>
            <person name="St-Onge C."/>
            <person name="Giorgi J."/>
            <person name="Kruger M."/>
            <person name="Marton T."/>
            <person name="Ropars J."/>
            <person name="Grigoriev I.V."/>
            <person name="Hainaut M."/>
            <person name="Henrissat B."/>
            <person name="Roux C."/>
            <person name="Martin F."/>
            <person name="Corradi N."/>
        </authorList>
    </citation>
    <scope>NUCLEOTIDE SEQUENCE [LARGE SCALE GENOMIC DNA]</scope>
    <source>
        <strain evidence="2 3">DAOM 197198</strain>
    </source>
</reference>
<dbReference type="EMBL" id="AUPC02000431">
    <property type="protein sequence ID" value="POG59759.1"/>
    <property type="molecule type" value="Genomic_DNA"/>
</dbReference>
<keyword evidence="3" id="KW-1185">Reference proteome</keyword>
<dbReference type="InterPro" id="IPR006571">
    <property type="entry name" value="TLDc_dom"/>
</dbReference>
<evidence type="ECO:0000313" key="2">
    <source>
        <dbReference type="EMBL" id="POG59759.1"/>
    </source>
</evidence>
<accession>A0A2P4P2Z8</accession>
<name>A0A2P4P2Z8_RHIID</name>
<comment type="caution">
    <text evidence="2">The sequence shown here is derived from an EMBL/GenBank/DDBJ whole genome shotgun (WGS) entry which is preliminary data.</text>
</comment>
<sequence>MTRDGASAYHDRCMNQGPTLVLTKIKLPSSSSNNRYILVGGYNPIGFNYFPNSNYESNSSTLIFTFGDGKSFEKSDVIKMMIGDDNCNKDCTKIAKDCSKKSTPTTLSMKKPKKESIFTKVNNISSISINNYNRFENNANGLNFGNHLIINFHDKIVEFNGGQNFGLIKSDIVECEIFQVKELCY</sequence>
<evidence type="ECO:0000259" key="1">
    <source>
        <dbReference type="PROSITE" id="PS51886"/>
    </source>
</evidence>
<reference evidence="2 3" key="1">
    <citation type="journal article" date="2013" name="Proc. Natl. Acad. Sci. U.S.A.">
        <title>Genome of an arbuscular mycorrhizal fungus provides insight into the oldest plant symbiosis.</title>
        <authorList>
            <person name="Tisserant E."/>
            <person name="Malbreil M."/>
            <person name="Kuo A."/>
            <person name="Kohler A."/>
            <person name="Symeonidi A."/>
            <person name="Balestrini R."/>
            <person name="Charron P."/>
            <person name="Duensing N."/>
            <person name="Frei Dit Frey N."/>
            <person name="Gianinazzi-Pearson V."/>
            <person name="Gilbert L.B."/>
            <person name="Handa Y."/>
            <person name="Herr J.R."/>
            <person name="Hijri M."/>
            <person name="Koul R."/>
            <person name="Kawaguchi M."/>
            <person name="Krajinski F."/>
            <person name="Lammers P.J."/>
            <person name="Masclaux F.G."/>
            <person name="Murat C."/>
            <person name="Morin E."/>
            <person name="Ndikumana S."/>
            <person name="Pagni M."/>
            <person name="Petitpierre D."/>
            <person name="Requena N."/>
            <person name="Rosikiewicz P."/>
            <person name="Riley R."/>
            <person name="Saito K."/>
            <person name="San Clemente H."/>
            <person name="Shapiro H."/>
            <person name="van Tuinen D."/>
            <person name="Becard G."/>
            <person name="Bonfante P."/>
            <person name="Paszkowski U."/>
            <person name="Shachar-Hill Y.Y."/>
            <person name="Tuskan G.A."/>
            <person name="Young P.W."/>
            <person name="Sanders I.R."/>
            <person name="Henrissat B."/>
            <person name="Rensing S.A."/>
            <person name="Grigoriev I.V."/>
            <person name="Corradi N."/>
            <person name="Roux C."/>
            <person name="Martin F."/>
        </authorList>
    </citation>
    <scope>NUCLEOTIDE SEQUENCE [LARGE SCALE GENOMIC DNA]</scope>
    <source>
        <strain evidence="2 3">DAOM 197198</strain>
    </source>
</reference>
<dbReference type="Proteomes" id="UP000018888">
    <property type="component" value="Unassembled WGS sequence"/>
</dbReference>